<accession>A0A364Y1D6</accession>
<gene>
    <name evidence="3" type="ORF">DQQ10_13760</name>
</gene>
<dbReference type="SUPFAM" id="SSF52266">
    <property type="entry name" value="SGNH hydrolase"/>
    <property type="match status" value="1"/>
</dbReference>
<reference evidence="3 4" key="1">
    <citation type="submission" date="2018-06" db="EMBL/GenBank/DDBJ databases">
        <title>Chryseolinea flavus sp. nov., a member of the phylum Bacteroidetes isolated from soil.</title>
        <authorList>
            <person name="Li Y."/>
            <person name="Wang J."/>
        </authorList>
    </citation>
    <scope>NUCLEOTIDE SEQUENCE [LARGE SCALE GENOMIC DNA]</scope>
    <source>
        <strain evidence="3 4">SDU1-6</strain>
    </source>
</reference>
<keyword evidence="4" id="KW-1185">Reference proteome</keyword>
<dbReference type="Gene3D" id="3.40.50.1110">
    <property type="entry name" value="SGNH hydrolase"/>
    <property type="match status" value="1"/>
</dbReference>
<dbReference type="GO" id="GO:0004622">
    <property type="term" value="F:phosphatidylcholine lysophospholipase activity"/>
    <property type="evidence" value="ECO:0007669"/>
    <property type="project" value="TreeGrafter"/>
</dbReference>
<proteinExistence type="predicted"/>
<feature type="chain" id="PRO_5016702596" evidence="1">
    <location>
        <begin position="21"/>
        <end position="214"/>
    </location>
</feature>
<dbReference type="PANTHER" id="PTHR30383:SF5">
    <property type="entry name" value="SGNH HYDROLASE-TYPE ESTERASE DOMAIN-CONTAINING PROTEIN"/>
    <property type="match status" value="1"/>
</dbReference>
<dbReference type="Proteomes" id="UP000251889">
    <property type="component" value="Unassembled WGS sequence"/>
</dbReference>
<organism evidence="3 4">
    <name type="scientific">Pseudochryseolinea flava</name>
    <dbReference type="NCBI Taxonomy" id="2059302"/>
    <lineage>
        <taxon>Bacteria</taxon>
        <taxon>Pseudomonadati</taxon>
        <taxon>Bacteroidota</taxon>
        <taxon>Cytophagia</taxon>
        <taxon>Cytophagales</taxon>
        <taxon>Fulvivirgaceae</taxon>
        <taxon>Pseudochryseolinea</taxon>
    </lineage>
</organism>
<keyword evidence="1" id="KW-0732">Signal</keyword>
<evidence type="ECO:0000256" key="1">
    <source>
        <dbReference type="SAM" id="SignalP"/>
    </source>
</evidence>
<evidence type="ECO:0000313" key="3">
    <source>
        <dbReference type="EMBL" id="RAW00651.1"/>
    </source>
</evidence>
<dbReference type="AlphaFoldDB" id="A0A364Y1D6"/>
<dbReference type="InterPro" id="IPR036514">
    <property type="entry name" value="SGNH_hydro_sf"/>
</dbReference>
<dbReference type="PANTHER" id="PTHR30383">
    <property type="entry name" value="THIOESTERASE 1/PROTEASE 1/LYSOPHOSPHOLIPASE L1"/>
    <property type="match status" value="1"/>
</dbReference>
<feature type="signal peptide" evidence="1">
    <location>
        <begin position="1"/>
        <end position="20"/>
    </location>
</feature>
<sequence>MKIMLLLIVISCCMIIVAKSQTTVRVACVGNSITEGSEIEAGKRYPDQLQELLGEKFQVKNFGLGGRTLLKRGEAPYWNEKYFKEVMSWSPRIIVIKLGTNDSKPHNWKYKDEFEADYRAFIQAFKNQIPSKKKIYVCTPVPAFKSAWGISDKVIKEEIVPIIERVAKEEEVFLIDLYTPLLGKGEYFPDGIHPNAAGANLIADVVYQAIKPQQ</sequence>
<dbReference type="InterPro" id="IPR051532">
    <property type="entry name" value="Ester_Hydrolysis_Enzymes"/>
</dbReference>
<dbReference type="InterPro" id="IPR013830">
    <property type="entry name" value="SGNH_hydro"/>
</dbReference>
<name>A0A364Y1D6_9BACT</name>
<dbReference type="OrthoDB" id="9796689at2"/>
<feature type="domain" description="SGNH hydrolase-type esterase" evidence="2">
    <location>
        <begin position="28"/>
        <end position="199"/>
    </location>
</feature>
<comment type="caution">
    <text evidence="3">The sequence shown here is derived from an EMBL/GenBank/DDBJ whole genome shotgun (WGS) entry which is preliminary data.</text>
</comment>
<protein>
    <submittedName>
        <fullName evidence="3">Sialate O-acetylesterase</fullName>
    </submittedName>
</protein>
<evidence type="ECO:0000259" key="2">
    <source>
        <dbReference type="Pfam" id="PF13472"/>
    </source>
</evidence>
<evidence type="ECO:0000313" key="4">
    <source>
        <dbReference type="Proteomes" id="UP000251889"/>
    </source>
</evidence>
<dbReference type="RefSeq" id="WP_112747451.1">
    <property type="nucleotide sequence ID" value="NZ_QMFY01000006.1"/>
</dbReference>
<dbReference type="Pfam" id="PF13472">
    <property type="entry name" value="Lipase_GDSL_2"/>
    <property type="match status" value="1"/>
</dbReference>
<dbReference type="EMBL" id="QMFY01000006">
    <property type="protein sequence ID" value="RAW00651.1"/>
    <property type="molecule type" value="Genomic_DNA"/>
</dbReference>